<dbReference type="RefSeq" id="WP_422393316.1">
    <property type="nucleotide sequence ID" value="NZ_CP062176.1"/>
</dbReference>
<reference evidence="2 3" key="1">
    <citation type="submission" date="2020-09" db="EMBL/GenBank/DDBJ databases">
        <title>Genome sequences of Mycetohabitans spp.</title>
        <authorList>
            <person name="Carter M.E."/>
            <person name="Carpenter S.C.D."/>
            <person name="Bogdanove A.J."/>
        </authorList>
    </citation>
    <scope>NUCLEOTIDE SEQUENCE [LARGE SCALE GENOMIC DNA]</scope>
    <source>
        <strain evidence="2 3">B12</strain>
    </source>
</reference>
<keyword evidence="1" id="KW-1133">Transmembrane helix</keyword>
<keyword evidence="1" id="KW-0812">Transmembrane</keyword>
<name>A0ABZ2PUF2_9BURK</name>
<gene>
    <name evidence="2" type="ORF">IHE29_05215</name>
</gene>
<dbReference type="EMBL" id="CP062176">
    <property type="protein sequence ID" value="WXK38711.1"/>
    <property type="molecule type" value="Genomic_DNA"/>
</dbReference>
<keyword evidence="1" id="KW-0472">Membrane</keyword>
<organism evidence="2 3">
    <name type="scientific">Mycetohabitans rhizoxinica</name>
    <dbReference type="NCBI Taxonomy" id="412963"/>
    <lineage>
        <taxon>Bacteria</taxon>
        <taxon>Pseudomonadati</taxon>
        <taxon>Pseudomonadota</taxon>
        <taxon>Betaproteobacteria</taxon>
        <taxon>Burkholderiales</taxon>
        <taxon>Burkholderiaceae</taxon>
        <taxon>Mycetohabitans</taxon>
    </lineage>
</organism>
<evidence type="ECO:0000313" key="3">
    <source>
        <dbReference type="Proteomes" id="UP001493153"/>
    </source>
</evidence>
<keyword evidence="3" id="KW-1185">Reference proteome</keyword>
<dbReference type="Proteomes" id="UP001493153">
    <property type="component" value="Chromosome"/>
</dbReference>
<feature type="transmembrane region" description="Helical" evidence="1">
    <location>
        <begin position="12"/>
        <end position="34"/>
    </location>
</feature>
<proteinExistence type="predicted"/>
<accession>A0ABZ2PUF2</accession>
<evidence type="ECO:0000256" key="1">
    <source>
        <dbReference type="SAM" id="Phobius"/>
    </source>
</evidence>
<sequence length="39" mass="4306">MPPVASIRYRRASVMGLFIPHLGSVNAGNLLFIIGRYAF</sequence>
<protein>
    <submittedName>
        <fullName evidence="2">Uncharacterized protein</fullName>
    </submittedName>
</protein>
<dbReference type="Gene3D" id="2.40.160.20">
    <property type="match status" value="1"/>
</dbReference>
<evidence type="ECO:0000313" key="2">
    <source>
        <dbReference type="EMBL" id="WXK38711.1"/>
    </source>
</evidence>